<dbReference type="Pfam" id="PF02446">
    <property type="entry name" value="Glyco_hydro_77"/>
    <property type="match status" value="1"/>
</dbReference>
<evidence type="ECO:0000256" key="8">
    <source>
        <dbReference type="ARBA" id="ARBA00031423"/>
    </source>
</evidence>
<evidence type="ECO:0000256" key="5">
    <source>
        <dbReference type="ARBA" id="ARBA00022676"/>
    </source>
</evidence>
<comment type="similarity">
    <text evidence="2">Belongs to the disproportionating enzyme family.</text>
</comment>
<organism evidence="11">
    <name type="scientific">Rhodopseudomonas palustris (strain BisB18)</name>
    <dbReference type="NCBI Taxonomy" id="316056"/>
    <lineage>
        <taxon>Bacteria</taxon>
        <taxon>Pseudomonadati</taxon>
        <taxon>Pseudomonadota</taxon>
        <taxon>Alphaproteobacteria</taxon>
        <taxon>Hyphomicrobiales</taxon>
        <taxon>Nitrobacteraceae</taxon>
        <taxon>Rhodopseudomonas</taxon>
    </lineage>
</organism>
<dbReference type="Gene3D" id="3.20.20.80">
    <property type="entry name" value="Glycosidases"/>
    <property type="match status" value="1"/>
</dbReference>
<dbReference type="CAZy" id="GH77">
    <property type="family name" value="Glycoside Hydrolase Family 77"/>
</dbReference>
<evidence type="ECO:0000313" key="11">
    <source>
        <dbReference type="EMBL" id="ABD89313.1"/>
    </source>
</evidence>
<evidence type="ECO:0000256" key="6">
    <source>
        <dbReference type="ARBA" id="ARBA00022679"/>
    </source>
</evidence>
<dbReference type="OrthoDB" id="9763489at2"/>
<evidence type="ECO:0000256" key="4">
    <source>
        <dbReference type="ARBA" id="ARBA00020295"/>
    </source>
</evidence>
<evidence type="ECO:0000256" key="7">
    <source>
        <dbReference type="ARBA" id="ARBA00023277"/>
    </source>
</evidence>
<evidence type="ECO:0000256" key="9">
    <source>
        <dbReference type="ARBA" id="ARBA00031501"/>
    </source>
</evidence>
<keyword evidence="7" id="KW-0119">Carbohydrate metabolism</keyword>
<dbReference type="PANTHER" id="PTHR32438">
    <property type="entry name" value="4-ALPHA-GLUCANOTRANSFERASE DPE1, CHLOROPLASTIC/AMYLOPLASTIC"/>
    <property type="match status" value="1"/>
</dbReference>
<evidence type="ECO:0000256" key="1">
    <source>
        <dbReference type="ARBA" id="ARBA00000439"/>
    </source>
</evidence>
<dbReference type="SUPFAM" id="SSF51445">
    <property type="entry name" value="(Trans)glycosidases"/>
    <property type="match status" value="1"/>
</dbReference>
<sequence length="331" mass="36838">MNSHQIRRLAADYGIAAEFVDARGNTVIVDDDVLRKLLASMGVLRPDRGRGVVTPRSAMFPPAIVVRAEKGRIAIDLGDQVPQGPVAWQVTFESGKRRRGETEPTRALDVSARQLILSDIPYGYHELLLQAHNARTTLIVTPGRCWLPENVARGGRSFGISLQLYLLRSARNWGIGDFGDLAQFAKLSAKHGCDVLGLNPLHQMFPDKPEHASPYSPASRHFLNVLYIDVVAIPEFRHSERARQLLEQPAFSDRLTRCRATSQIDYSLANALKLQALWLAYEDFRSAASQARNSAFQSFVEQAGEALRNSSLFQALRDHFTSTICSTSTIR</sequence>
<accession>Q20ZX3</accession>
<dbReference type="KEGG" id="rpc:RPC_3778"/>
<dbReference type="GO" id="GO:0005975">
    <property type="term" value="P:carbohydrate metabolic process"/>
    <property type="evidence" value="ECO:0007669"/>
    <property type="project" value="InterPro"/>
</dbReference>
<reference evidence="11" key="1">
    <citation type="submission" date="2006-03" db="EMBL/GenBank/DDBJ databases">
        <title>Complete sequence of Rhodopseudomonas palustris BisB18.</title>
        <authorList>
            <consortium name="US DOE Joint Genome Institute"/>
            <person name="Copeland A."/>
            <person name="Lucas S."/>
            <person name="Lapidus A."/>
            <person name="Barry K."/>
            <person name="Detter J.C."/>
            <person name="Glavina del Rio T."/>
            <person name="Hammon N."/>
            <person name="Israni S."/>
            <person name="Dalin E."/>
            <person name="Tice H."/>
            <person name="Pitluck S."/>
            <person name="Chain P."/>
            <person name="Malfatti S."/>
            <person name="Shin M."/>
            <person name="Vergez L."/>
            <person name="Schmutz J."/>
            <person name="Larimer F."/>
            <person name="Land M."/>
            <person name="Hauser L."/>
            <person name="Pelletier D.A."/>
            <person name="Kyrpides N."/>
            <person name="Anderson I."/>
            <person name="Oda Y."/>
            <person name="Harwood C.S."/>
            <person name="Richardson P."/>
        </authorList>
    </citation>
    <scope>NUCLEOTIDE SEQUENCE [LARGE SCALE GENOMIC DNA]</scope>
    <source>
        <strain evidence="11">BisB18</strain>
    </source>
</reference>
<keyword evidence="6 11" id="KW-0808">Transferase</keyword>
<feature type="domain" description="MalQ N-terminal beta-sandwich" evidence="10">
    <location>
        <begin position="61"/>
        <end position="142"/>
    </location>
</feature>
<dbReference type="AlphaFoldDB" id="Q20ZX3"/>
<dbReference type="InterPro" id="IPR017853">
    <property type="entry name" value="GH"/>
</dbReference>
<dbReference type="EMBL" id="CP000301">
    <property type="protein sequence ID" value="ABD89313.1"/>
    <property type="molecule type" value="Genomic_DNA"/>
</dbReference>
<evidence type="ECO:0000259" key="10">
    <source>
        <dbReference type="Pfam" id="PF21226"/>
    </source>
</evidence>
<dbReference type="eggNOG" id="COG1640">
    <property type="taxonomic scope" value="Bacteria"/>
</dbReference>
<gene>
    <name evidence="11" type="ordered locus">RPC_3778</name>
</gene>
<dbReference type="Pfam" id="PF21226">
    <property type="entry name" value="MalQ_N"/>
    <property type="match status" value="1"/>
</dbReference>
<dbReference type="EC" id="2.4.1.25" evidence="3"/>
<evidence type="ECO:0000256" key="3">
    <source>
        <dbReference type="ARBA" id="ARBA00012560"/>
    </source>
</evidence>
<dbReference type="InterPro" id="IPR003385">
    <property type="entry name" value="Glyco_hydro_77"/>
</dbReference>
<dbReference type="PANTHER" id="PTHR32438:SF5">
    <property type="entry name" value="4-ALPHA-GLUCANOTRANSFERASE DPE1, CHLOROPLASTIC_AMYLOPLASTIC"/>
    <property type="match status" value="1"/>
</dbReference>
<comment type="catalytic activity">
    <reaction evidence="1">
        <text>Transfers a segment of a (1-&gt;4)-alpha-D-glucan to a new position in an acceptor, which may be glucose or a (1-&gt;4)-alpha-D-glucan.</text>
        <dbReference type="EC" id="2.4.1.25"/>
    </reaction>
</comment>
<dbReference type="STRING" id="316056.RPC_3778"/>
<proteinExistence type="inferred from homology"/>
<dbReference type="InterPro" id="IPR048458">
    <property type="entry name" value="MalQ_N"/>
</dbReference>
<name>Q20ZX3_RHOPB</name>
<evidence type="ECO:0000256" key="2">
    <source>
        <dbReference type="ARBA" id="ARBA00005684"/>
    </source>
</evidence>
<keyword evidence="5" id="KW-0328">Glycosyltransferase</keyword>
<dbReference type="RefSeq" id="WP_011474195.1">
    <property type="nucleotide sequence ID" value="NC_007925.1"/>
</dbReference>
<dbReference type="GO" id="GO:0004134">
    <property type="term" value="F:4-alpha-glucanotransferase activity"/>
    <property type="evidence" value="ECO:0007669"/>
    <property type="project" value="UniProtKB-EC"/>
</dbReference>
<protein>
    <recommendedName>
        <fullName evidence="4">4-alpha-glucanotransferase</fullName>
        <ecNumber evidence="3">2.4.1.25</ecNumber>
    </recommendedName>
    <alternativeName>
        <fullName evidence="8">Amylomaltase</fullName>
    </alternativeName>
    <alternativeName>
        <fullName evidence="9">Disproportionating enzyme</fullName>
    </alternativeName>
</protein>
<dbReference type="HOGENOM" id="CLU_056924_0_0_5"/>